<keyword evidence="11" id="KW-0808">Transferase</keyword>
<dbReference type="GO" id="GO:0016740">
    <property type="term" value="F:transferase activity"/>
    <property type="evidence" value="ECO:0007669"/>
    <property type="project" value="UniProtKB-KW"/>
</dbReference>
<sequence length="184" mass="21887">MTLVLLYKVKKTCTKFQIFNDTIKLFIVMNFVMEALKIFIRKIDEKKMNNIAYNIAKNLFEGAKVLLYGDLGSGKTTFVKSMTKFFSKDIRVTSPTFAVVKVYDTIPKIHHADLYRIADPYEIEYIDLFHDENAIYFIEWAEYLEYLTPKERLEIRIKYNKDIRYRDVEINGFGQKYENILNKI</sequence>
<keyword evidence="9" id="KW-0460">Magnesium</keyword>
<accession>A0A7G1G4Y2</accession>
<dbReference type="InParanoid" id="A0A7G1G4Y2"/>
<evidence type="ECO:0000256" key="4">
    <source>
        <dbReference type="ARBA" id="ARBA00022490"/>
    </source>
</evidence>
<evidence type="ECO:0000256" key="10">
    <source>
        <dbReference type="ARBA" id="ARBA00032441"/>
    </source>
</evidence>
<comment type="subcellular location">
    <subcellularLocation>
        <location evidence="1">Cytoplasm</location>
    </subcellularLocation>
</comment>
<keyword evidence="6" id="KW-0479">Metal-binding</keyword>
<dbReference type="PANTHER" id="PTHR33540:SF2">
    <property type="entry name" value="TRNA THREONYLCARBAMOYLADENOSINE BIOSYNTHESIS PROTEIN TSAE"/>
    <property type="match status" value="1"/>
</dbReference>
<dbReference type="GO" id="GO:0005524">
    <property type="term" value="F:ATP binding"/>
    <property type="evidence" value="ECO:0007669"/>
    <property type="project" value="UniProtKB-KW"/>
</dbReference>
<evidence type="ECO:0000256" key="5">
    <source>
        <dbReference type="ARBA" id="ARBA00022694"/>
    </source>
</evidence>
<dbReference type="GO" id="GO:0002949">
    <property type="term" value="P:tRNA threonylcarbamoyladenosine modification"/>
    <property type="evidence" value="ECO:0007669"/>
    <property type="project" value="InterPro"/>
</dbReference>
<dbReference type="Gene3D" id="3.40.50.300">
    <property type="entry name" value="P-loop containing nucleotide triphosphate hydrolases"/>
    <property type="match status" value="1"/>
</dbReference>
<name>A0A7G1G4Y2_9BACT</name>
<organism evidence="11 12">
    <name type="scientific">Tepiditoga spiralis</name>
    <dbReference type="NCBI Taxonomy" id="2108365"/>
    <lineage>
        <taxon>Bacteria</taxon>
        <taxon>Thermotogati</taxon>
        <taxon>Thermotogota</taxon>
        <taxon>Thermotogae</taxon>
        <taxon>Petrotogales</taxon>
        <taxon>Petrotogaceae</taxon>
        <taxon>Tepiditoga</taxon>
    </lineage>
</organism>
<dbReference type="EMBL" id="AP018712">
    <property type="protein sequence ID" value="BBE31608.1"/>
    <property type="molecule type" value="Genomic_DNA"/>
</dbReference>
<dbReference type="PANTHER" id="PTHR33540">
    <property type="entry name" value="TRNA THREONYLCARBAMOYLADENOSINE BIOSYNTHESIS PROTEIN TSAE"/>
    <property type="match status" value="1"/>
</dbReference>
<dbReference type="GO" id="GO:0005737">
    <property type="term" value="C:cytoplasm"/>
    <property type="evidence" value="ECO:0007669"/>
    <property type="project" value="UniProtKB-SubCell"/>
</dbReference>
<evidence type="ECO:0000313" key="11">
    <source>
        <dbReference type="EMBL" id="BBE31608.1"/>
    </source>
</evidence>
<keyword evidence="7" id="KW-0547">Nucleotide-binding</keyword>
<gene>
    <name evidence="11" type="ORF">OSSY52_17490</name>
</gene>
<keyword evidence="12" id="KW-1185">Reference proteome</keyword>
<dbReference type="AlphaFoldDB" id="A0A7G1G4Y2"/>
<evidence type="ECO:0000256" key="8">
    <source>
        <dbReference type="ARBA" id="ARBA00022840"/>
    </source>
</evidence>
<evidence type="ECO:0000256" key="3">
    <source>
        <dbReference type="ARBA" id="ARBA00019010"/>
    </source>
</evidence>
<evidence type="ECO:0000256" key="1">
    <source>
        <dbReference type="ARBA" id="ARBA00004496"/>
    </source>
</evidence>
<dbReference type="InterPro" id="IPR003442">
    <property type="entry name" value="T6A_TsaE"/>
</dbReference>
<keyword evidence="4" id="KW-0963">Cytoplasm</keyword>
<dbReference type="SUPFAM" id="SSF52540">
    <property type="entry name" value="P-loop containing nucleoside triphosphate hydrolases"/>
    <property type="match status" value="1"/>
</dbReference>
<evidence type="ECO:0000313" key="12">
    <source>
        <dbReference type="Proteomes" id="UP000516361"/>
    </source>
</evidence>
<dbReference type="Proteomes" id="UP000516361">
    <property type="component" value="Chromosome"/>
</dbReference>
<dbReference type="InterPro" id="IPR027417">
    <property type="entry name" value="P-loop_NTPase"/>
</dbReference>
<keyword evidence="5" id="KW-0819">tRNA processing</keyword>
<evidence type="ECO:0000256" key="6">
    <source>
        <dbReference type="ARBA" id="ARBA00022723"/>
    </source>
</evidence>
<dbReference type="NCBIfam" id="TIGR00150">
    <property type="entry name" value="T6A_YjeE"/>
    <property type="match status" value="1"/>
</dbReference>
<dbReference type="GO" id="GO:0046872">
    <property type="term" value="F:metal ion binding"/>
    <property type="evidence" value="ECO:0007669"/>
    <property type="project" value="UniProtKB-KW"/>
</dbReference>
<dbReference type="FunCoup" id="A0A7G1G4Y2">
    <property type="interactions" value="378"/>
</dbReference>
<evidence type="ECO:0000256" key="9">
    <source>
        <dbReference type="ARBA" id="ARBA00022842"/>
    </source>
</evidence>
<evidence type="ECO:0000256" key="2">
    <source>
        <dbReference type="ARBA" id="ARBA00007599"/>
    </source>
</evidence>
<reference evidence="11 12" key="1">
    <citation type="submission" date="2018-06" db="EMBL/GenBank/DDBJ databases">
        <title>Genome sequencing of Oceanotoga sp. sy52.</title>
        <authorList>
            <person name="Mori K."/>
        </authorList>
    </citation>
    <scope>NUCLEOTIDE SEQUENCE [LARGE SCALE GENOMIC DNA]</scope>
    <source>
        <strain evidence="12">sy52</strain>
    </source>
</reference>
<keyword evidence="8" id="KW-0067">ATP-binding</keyword>
<comment type="similarity">
    <text evidence="2">Belongs to the TsaE family.</text>
</comment>
<dbReference type="KEGG" id="ocy:OSSY52_17490"/>
<proteinExistence type="inferred from homology"/>
<evidence type="ECO:0000256" key="7">
    <source>
        <dbReference type="ARBA" id="ARBA00022741"/>
    </source>
</evidence>
<dbReference type="Pfam" id="PF02367">
    <property type="entry name" value="TsaE"/>
    <property type="match status" value="1"/>
</dbReference>
<protein>
    <recommendedName>
        <fullName evidence="3">tRNA threonylcarbamoyladenosine biosynthesis protein TsaE</fullName>
    </recommendedName>
    <alternativeName>
        <fullName evidence="10">t(6)A37 threonylcarbamoyladenosine biosynthesis protein TsaE</fullName>
    </alternativeName>
</protein>